<dbReference type="Gene3D" id="2.130.10.10">
    <property type="entry name" value="YVTN repeat-like/Quinoprotein amine dehydrogenase"/>
    <property type="match status" value="2"/>
</dbReference>
<dbReference type="SMART" id="SM00320">
    <property type="entry name" value="WD40"/>
    <property type="match status" value="5"/>
</dbReference>
<reference evidence="7 8" key="1">
    <citation type="journal article" date="2021" name="Sci. Rep.">
        <title>The genome of the diatom Chaetoceros tenuissimus carries an ancient integrated fragment of an extant virus.</title>
        <authorList>
            <person name="Hongo Y."/>
            <person name="Kimura K."/>
            <person name="Takaki Y."/>
            <person name="Yoshida Y."/>
            <person name="Baba S."/>
            <person name="Kobayashi G."/>
            <person name="Nagasaki K."/>
            <person name="Hano T."/>
            <person name="Tomaru Y."/>
        </authorList>
    </citation>
    <scope>NUCLEOTIDE SEQUENCE [LARGE SCALE GENOMIC DNA]</scope>
    <source>
        <strain evidence="7 8">NIES-3715</strain>
    </source>
</reference>
<dbReference type="Proteomes" id="UP001054902">
    <property type="component" value="Unassembled WGS sequence"/>
</dbReference>
<dbReference type="PROSITE" id="PS50082">
    <property type="entry name" value="WD_REPEATS_2"/>
    <property type="match status" value="1"/>
</dbReference>
<dbReference type="InterPro" id="IPR037867">
    <property type="entry name" value="Swd2/WDR82"/>
</dbReference>
<evidence type="ECO:0000256" key="4">
    <source>
        <dbReference type="ARBA" id="ARBA00022737"/>
    </source>
</evidence>
<dbReference type="GO" id="GO:0003682">
    <property type="term" value="F:chromatin binding"/>
    <property type="evidence" value="ECO:0007669"/>
    <property type="project" value="TreeGrafter"/>
</dbReference>
<dbReference type="InterPro" id="IPR015943">
    <property type="entry name" value="WD40/YVTN_repeat-like_dom_sf"/>
</dbReference>
<comment type="caution">
    <text evidence="7">The sequence shown here is derived from an EMBL/GenBank/DDBJ whole genome shotgun (WGS) entry which is preliminary data.</text>
</comment>
<dbReference type="PROSITE" id="PS50294">
    <property type="entry name" value="WD_REPEATS_REGION"/>
    <property type="match status" value="1"/>
</dbReference>
<dbReference type="PANTHER" id="PTHR19861:SF0">
    <property type="entry name" value="WD REPEAT-CONTAINING PROTEIN 82"/>
    <property type="match status" value="1"/>
</dbReference>
<gene>
    <name evidence="7" type="ORF">CTEN210_07863</name>
</gene>
<evidence type="ECO:0000256" key="5">
    <source>
        <dbReference type="ARBA" id="ARBA00023242"/>
    </source>
</evidence>
<feature type="repeat" description="WD" evidence="6">
    <location>
        <begin position="108"/>
        <end position="149"/>
    </location>
</feature>
<comment type="subcellular location">
    <subcellularLocation>
        <location evidence="1">Nucleus</location>
    </subcellularLocation>
</comment>
<sequence length="344" mass="37233">MDFSQGPSIGAVIRGKRPATCMSYHEDGSYLFITSEEDSRLRIVDCLRGTSDKPAFKFERDGVKLVQSTHHNQSLIFTGSQKDKAQNVGSKFALNYLSVHDNKILRQFRGHSGEVTNISMSPVDDTFLTSSKDRTIRLWDLKQAGSIAAMDMPKQGNGFNMSQSGVPIAAFDSTGLVFGITAPTETGNVIHLYDARKYTDGAFSEMNLDSQTLASAIEKRGMPASISAANWTSMAFNQSGKQILVTTDEGMVIVVDGYDANIVTNVFFSEGETNKMGSSTACFSSDDNTVLVGNGDGTIDCYDTMNGNLLKKLKGHVGAIGCVASNPKYSQIASACTNIAIWNW</sequence>
<dbReference type="GO" id="GO:0016070">
    <property type="term" value="P:RNA metabolic process"/>
    <property type="evidence" value="ECO:0007669"/>
    <property type="project" value="UniProtKB-ARBA"/>
</dbReference>
<name>A0AAD3CSH6_9STRA</name>
<proteinExistence type="inferred from homology"/>
<keyword evidence="4" id="KW-0677">Repeat</keyword>
<evidence type="ECO:0000256" key="3">
    <source>
        <dbReference type="ARBA" id="ARBA00022574"/>
    </source>
</evidence>
<evidence type="ECO:0000256" key="6">
    <source>
        <dbReference type="PROSITE-ProRule" id="PRU00221"/>
    </source>
</evidence>
<evidence type="ECO:0000313" key="7">
    <source>
        <dbReference type="EMBL" id="GFH51387.1"/>
    </source>
</evidence>
<comment type="similarity">
    <text evidence="2">Belongs to the WD repeat SWD2 family.</text>
</comment>
<dbReference type="SUPFAM" id="SSF50978">
    <property type="entry name" value="WD40 repeat-like"/>
    <property type="match status" value="1"/>
</dbReference>
<dbReference type="EMBL" id="BLLK01000045">
    <property type="protein sequence ID" value="GFH51387.1"/>
    <property type="molecule type" value="Genomic_DNA"/>
</dbReference>
<organism evidence="7 8">
    <name type="scientific">Chaetoceros tenuissimus</name>
    <dbReference type="NCBI Taxonomy" id="426638"/>
    <lineage>
        <taxon>Eukaryota</taxon>
        <taxon>Sar</taxon>
        <taxon>Stramenopiles</taxon>
        <taxon>Ochrophyta</taxon>
        <taxon>Bacillariophyta</taxon>
        <taxon>Coscinodiscophyceae</taxon>
        <taxon>Chaetocerotophycidae</taxon>
        <taxon>Chaetocerotales</taxon>
        <taxon>Chaetocerotaceae</taxon>
        <taxon>Chaetoceros</taxon>
    </lineage>
</organism>
<protein>
    <submittedName>
        <fullName evidence="7">COMPASS component SWD2</fullName>
    </submittedName>
</protein>
<keyword evidence="8" id="KW-1185">Reference proteome</keyword>
<evidence type="ECO:0000313" key="8">
    <source>
        <dbReference type="Proteomes" id="UP001054902"/>
    </source>
</evidence>
<accession>A0AAD3CSH6</accession>
<dbReference type="AlphaFoldDB" id="A0AAD3CSH6"/>
<evidence type="ECO:0000256" key="1">
    <source>
        <dbReference type="ARBA" id="ARBA00004123"/>
    </source>
</evidence>
<dbReference type="PANTHER" id="PTHR19861">
    <property type="entry name" value="WD40 REPEAT PROTEIN SWD2"/>
    <property type="match status" value="1"/>
</dbReference>
<dbReference type="InterPro" id="IPR001680">
    <property type="entry name" value="WD40_rpt"/>
</dbReference>
<keyword evidence="5" id="KW-0539">Nucleus</keyword>
<dbReference type="Pfam" id="PF00400">
    <property type="entry name" value="WD40"/>
    <property type="match status" value="2"/>
</dbReference>
<dbReference type="InterPro" id="IPR036322">
    <property type="entry name" value="WD40_repeat_dom_sf"/>
</dbReference>
<keyword evidence="3 6" id="KW-0853">WD repeat</keyword>
<dbReference type="GO" id="GO:0048188">
    <property type="term" value="C:Set1C/COMPASS complex"/>
    <property type="evidence" value="ECO:0007669"/>
    <property type="project" value="TreeGrafter"/>
</dbReference>
<evidence type="ECO:0000256" key="2">
    <source>
        <dbReference type="ARBA" id="ARBA00005616"/>
    </source>
</evidence>